<comment type="subcellular location">
    <subcellularLocation>
        <location evidence="1">Cell inner membrane</location>
        <topology evidence="1">Multi-pass membrane protein</topology>
    </subcellularLocation>
</comment>
<dbReference type="PANTHER" id="PTHR30574:SF1">
    <property type="entry name" value="SULPHUR TRANSPORT DOMAIN-CONTAINING PROTEIN"/>
    <property type="match status" value="1"/>
</dbReference>
<evidence type="ECO:0000256" key="2">
    <source>
        <dbReference type="ARBA" id="ARBA00022448"/>
    </source>
</evidence>
<keyword evidence="11" id="KW-1185">Reference proteome</keyword>
<reference evidence="10 11" key="2">
    <citation type="submission" date="2014-10" db="EMBL/GenBank/DDBJ databases">
        <title>Paracoccus sanguinis sp. nov., isolated from clinical specimens of New York State patients.</title>
        <authorList>
            <person name="Mingle L.A."/>
            <person name="Cole J.A."/>
            <person name="Lapierre P."/>
            <person name="Musser K.A."/>
        </authorList>
    </citation>
    <scope>NUCLEOTIDE SEQUENCE [LARGE SCALE GENOMIC DNA]</scope>
    <source>
        <strain evidence="10 11">HAMBI 3106</strain>
    </source>
</reference>
<sequence>MAAVGYQAGLVGLLSGLLLGYCARMGDFCTLGALEMAFLGRDYRRLHVWAVALATAILGLHLAAATGHADIGATFYHSIAWNPVASIAGGLVIGYGMALAGNCGFGALTRAGGGDIRSLIIVIVLGIASFFTLSGPLGPLRARLFPQDMQTGPSGIAQGVAAVSPVPATAVAVLIAVALLAWGLSHPAVRRPATVAWAAGVGLAVVVAIVGTSAISHDSMQGLQVEGPSFTAPVGRAILYLMTSTGTLPSFSVGSVIGTLLGAFLATLFSGAFRWEACDDPRELGRQMGGAVLMGMGGVVAMGCTIGQGLTGFATLAWSGPVTLAAISAGAYVGLQHLVAAGRV</sequence>
<evidence type="ECO:0000256" key="4">
    <source>
        <dbReference type="ARBA" id="ARBA00022519"/>
    </source>
</evidence>
<comment type="caution">
    <text evidence="10">The sequence shown here is derived from an EMBL/GenBank/DDBJ whole genome shotgun (WGS) entry which is preliminary data.</text>
</comment>
<proteinExistence type="inferred from homology"/>
<keyword evidence="5 9" id="KW-0812">Transmembrane</keyword>
<evidence type="ECO:0000313" key="10">
    <source>
        <dbReference type="EMBL" id="KGJ07635.1"/>
    </source>
</evidence>
<name>A0A099FA79_9RHOB</name>
<feature type="transmembrane region" description="Helical" evidence="9">
    <location>
        <begin position="248"/>
        <end position="269"/>
    </location>
</feature>
<evidence type="ECO:0000313" key="11">
    <source>
        <dbReference type="Proteomes" id="UP000029917"/>
    </source>
</evidence>
<gene>
    <name evidence="10" type="ORF">IC63_07655</name>
</gene>
<keyword evidence="7 9" id="KW-0472">Membrane</keyword>
<feature type="transmembrane region" description="Helical" evidence="9">
    <location>
        <begin position="46"/>
        <end position="64"/>
    </location>
</feature>
<keyword evidence="3" id="KW-1003">Cell membrane</keyword>
<keyword evidence="6 9" id="KW-1133">Transmembrane helix</keyword>
<dbReference type="GO" id="GO:0005886">
    <property type="term" value="C:plasma membrane"/>
    <property type="evidence" value="ECO:0007669"/>
    <property type="project" value="UniProtKB-SubCell"/>
</dbReference>
<feature type="transmembrane region" description="Helical" evidence="9">
    <location>
        <begin position="316"/>
        <end position="335"/>
    </location>
</feature>
<protein>
    <submittedName>
        <fullName evidence="10">YeeE/YedE family protein</fullName>
    </submittedName>
</protein>
<feature type="transmembrane region" description="Helical" evidence="9">
    <location>
        <begin position="6"/>
        <end position="25"/>
    </location>
</feature>
<dbReference type="EMBL" id="JRKS01000018">
    <property type="protein sequence ID" value="KGJ07635.1"/>
    <property type="molecule type" value="Genomic_DNA"/>
</dbReference>
<dbReference type="STRING" id="690417.IC63_07655"/>
<evidence type="ECO:0000256" key="9">
    <source>
        <dbReference type="SAM" id="Phobius"/>
    </source>
</evidence>
<evidence type="ECO:0000256" key="7">
    <source>
        <dbReference type="ARBA" id="ARBA00023136"/>
    </source>
</evidence>
<accession>A0A099FA79</accession>
<dbReference type="InterPro" id="IPR007272">
    <property type="entry name" value="Sulf_transp_TsuA/YedE"/>
</dbReference>
<feature type="transmembrane region" description="Helical" evidence="9">
    <location>
        <begin position="194"/>
        <end position="215"/>
    </location>
</feature>
<evidence type="ECO:0000256" key="1">
    <source>
        <dbReference type="ARBA" id="ARBA00004429"/>
    </source>
</evidence>
<evidence type="ECO:0000256" key="6">
    <source>
        <dbReference type="ARBA" id="ARBA00022989"/>
    </source>
</evidence>
<organism evidence="10 11">
    <name type="scientific">Paracoccus sphaerophysae</name>
    <dbReference type="NCBI Taxonomy" id="690417"/>
    <lineage>
        <taxon>Bacteria</taxon>
        <taxon>Pseudomonadati</taxon>
        <taxon>Pseudomonadota</taxon>
        <taxon>Alphaproteobacteria</taxon>
        <taxon>Rhodobacterales</taxon>
        <taxon>Paracoccaceae</taxon>
        <taxon>Paracoccus</taxon>
    </lineage>
</organism>
<evidence type="ECO:0000256" key="8">
    <source>
        <dbReference type="ARBA" id="ARBA00035655"/>
    </source>
</evidence>
<dbReference type="Proteomes" id="UP000029917">
    <property type="component" value="Unassembled WGS sequence"/>
</dbReference>
<keyword evidence="2" id="KW-0813">Transport</keyword>
<reference evidence="10 11" key="1">
    <citation type="submission" date="2014-09" db="EMBL/GenBank/DDBJ databases">
        <authorList>
            <person name="McGinnis J.M."/>
            <person name="Wolfgang W.J."/>
        </authorList>
    </citation>
    <scope>NUCLEOTIDE SEQUENCE [LARGE SCALE GENOMIC DNA]</scope>
    <source>
        <strain evidence="10 11">HAMBI 3106</strain>
    </source>
</reference>
<feature type="transmembrane region" description="Helical" evidence="9">
    <location>
        <begin position="119"/>
        <end position="140"/>
    </location>
</feature>
<evidence type="ECO:0000256" key="5">
    <source>
        <dbReference type="ARBA" id="ARBA00022692"/>
    </source>
</evidence>
<dbReference type="PANTHER" id="PTHR30574">
    <property type="entry name" value="INNER MEMBRANE PROTEIN YEDE"/>
    <property type="match status" value="1"/>
</dbReference>
<feature type="transmembrane region" description="Helical" evidence="9">
    <location>
        <begin position="160"/>
        <end position="182"/>
    </location>
</feature>
<feature type="transmembrane region" description="Helical" evidence="9">
    <location>
        <begin position="84"/>
        <end position="107"/>
    </location>
</feature>
<dbReference type="AlphaFoldDB" id="A0A099FA79"/>
<comment type="similarity">
    <text evidence="8">Belongs to the TsuA/YedE (TC 9.B.102) family.</text>
</comment>
<evidence type="ECO:0000256" key="3">
    <source>
        <dbReference type="ARBA" id="ARBA00022475"/>
    </source>
</evidence>
<feature type="transmembrane region" description="Helical" evidence="9">
    <location>
        <begin position="290"/>
        <end position="310"/>
    </location>
</feature>
<dbReference type="Pfam" id="PF04143">
    <property type="entry name" value="Sulf_transp"/>
    <property type="match status" value="1"/>
</dbReference>
<keyword evidence="4" id="KW-0997">Cell inner membrane</keyword>